<protein>
    <submittedName>
        <fullName evidence="2">Outer membrane protein assembly factor BamB</fullName>
    </submittedName>
</protein>
<name>A0ABR9M4U3_9ACTN</name>
<keyword evidence="3" id="KW-1185">Reference proteome</keyword>
<accession>A0ABR9M4U3</accession>
<dbReference type="RefSeq" id="WP_192788236.1">
    <property type="nucleotide sequence ID" value="NZ_JADBEK010000001.1"/>
</dbReference>
<dbReference type="InterPro" id="IPR002372">
    <property type="entry name" value="PQQ_rpt_dom"/>
</dbReference>
<dbReference type="InterPro" id="IPR011047">
    <property type="entry name" value="Quinoprotein_ADH-like_sf"/>
</dbReference>
<dbReference type="Proteomes" id="UP000633509">
    <property type="component" value="Unassembled WGS sequence"/>
</dbReference>
<evidence type="ECO:0000259" key="1">
    <source>
        <dbReference type="Pfam" id="PF13360"/>
    </source>
</evidence>
<feature type="domain" description="Pyrrolo-quinoline quinone repeat" evidence="1">
    <location>
        <begin position="177"/>
        <end position="283"/>
    </location>
</feature>
<evidence type="ECO:0000313" key="2">
    <source>
        <dbReference type="EMBL" id="MBE1587926.1"/>
    </source>
</evidence>
<dbReference type="Gene3D" id="2.130.10.10">
    <property type="entry name" value="YVTN repeat-like/Quinoprotein amine dehydrogenase"/>
    <property type="match status" value="1"/>
</dbReference>
<evidence type="ECO:0000313" key="3">
    <source>
        <dbReference type="Proteomes" id="UP000633509"/>
    </source>
</evidence>
<gene>
    <name evidence="2" type="ORF">H4W80_006184</name>
</gene>
<sequence>MIRRRRIRESWVWHALLCLAFLAILAPPAPRFPVERPGPAIPAGTRSLLWQAHFRGDWPGALFLDDVLVLTHGERVEGRNAVTGQILWSFSASDIGVHLPPDESLEATGDYVVAVAQRDDEDSEVVSPGAGLLAFNGRTGTVLWNLTSGFYGSEMPDPYFTYLGSGGERVLIEIPSAGVVRALDAVDGQPRWESTISPGCHVESGNADESVAAYLMNCAGHFRLRVLGVSTGRFLWEREVFPSGTPVIGISGRAIGVESDNAFTVYDTDGRRLYEHTAGETCVCLWAATAEGLVVVRQDDVSKSMVADAVDRRSRRVTPIRGEAGEFETVEAVDGRIYGRRRLGATLQGSAIVTVDPATAKQTPVVTFPIYEDVIGISRYALLLAPDSNEDTKSLLAYRTVAPPMTDPGRTARGGVETRAWPDTCSLIPPSALAAEFPKARYRPLPLPGPPGLGLSTPIGCDLVPGDAKHPVLTISVLWVGATAGEAETILQTIAAEWDEKDPSRISSPEPWMRLYVSTYMTDETVVRVGGALVRMDGAGNRDVAVRLARALAGSLRAAA</sequence>
<proteinExistence type="predicted"/>
<feature type="domain" description="Pyrrolo-quinoline quinone repeat" evidence="1">
    <location>
        <begin position="44"/>
        <end position="147"/>
    </location>
</feature>
<dbReference type="SUPFAM" id="SSF50998">
    <property type="entry name" value="Quinoprotein alcohol dehydrogenase-like"/>
    <property type="match status" value="1"/>
</dbReference>
<comment type="caution">
    <text evidence="2">The sequence shown here is derived from an EMBL/GenBank/DDBJ whole genome shotgun (WGS) entry which is preliminary data.</text>
</comment>
<organism evidence="2 3">
    <name type="scientific">Nonomuraea angiospora</name>
    <dbReference type="NCBI Taxonomy" id="46172"/>
    <lineage>
        <taxon>Bacteria</taxon>
        <taxon>Bacillati</taxon>
        <taxon>Actinomycetota</taxon>
        <taxon>Actinomycetes</taxon>
        <taxon>Streptosporangiales</taxon>
        <taxon>Streptosporangiaceae</taxon>
        <taxon>Nonomuraea</taxon>
    </lineage>
</organism>
<dbReference type="EMBL" id="JADBEK010000001">
    <property type="protein sequence ID" value="MBE1587926.1"/>
    <property type="molecule type" value="Genomic_DNA"/>
</dbReference>
<dbReference type="Pfam" id="PF13360">
    <property type="entry name" value="PQQ_2"/>
    <property type="match status" value="2"/>
</dbReference>
<dbReference type="InterPro" id="IPR015943">
    <property type="entry name" value="WD40/YVTN_repeat-like_dom_sf"/>
</dbReference>
<reference evidence="2 3" key="1">
    <citation type="submission" date="2020-10" db="EMBL/GenBank/DDBJ databases">
        <title>Sequencing the genomes of 1000 actinobacteria strains.</title>
        <authorList>
            <person name="Klenk H.-P."/>
        </authorList>
    </citation>
    <scope>NUCLEOTIDE SEQUENCE [LARGE SCALE GENOMIC DNA]</scope>
    <source>
        <strain evidence="2 3">DSM 43173</strain>
    </source>
</reference>